<dbReference type="EMBL" id="FOSD01000003">
    <property type="protein sequence ID" value="SFJ92907.1"/>
    <property type="molecule type" value="Genomic_DNA"/>
</dbReference>
<sequence length="43" mass="4830">MATLRMTIKPAYNISGIRYKKSIGQKLSENIDSVLGQEDYAKP</sequence>
<keyword evidence="2" id="KW-1185">Reference proteome</keyword>
<protein>
    <submittedName>
        <fullName evidence="1">Uncharacterized protein</fullName>
    </submittedName>
</protein>
<evidence type="ECO:0000313" key="2">
    <source>
        <dbReference type="Proteomes" id="UP000198841"/>
    </source>
</evidence>
<proteinExistence type="predicted"/>
<accession>A0A1I3VFD0</accession>
<reference evidence="1 2" key="1">
    <citation type="submission" date="2016-10" db="EMBL/GenBank/DDBJ databases">
        <authorList>
            <person name="Varghese N."/>
            <person name="Submissions S."/>
        </authorList>
    </citation>
    <scope>NUCLEOTIDE SEQUENCE [LARGE SCALE GENOMIC DNA]</scope>
    <source>
        <strain evidence="1 2">YR512</strain>
    </source>
</reference>
<evidence type="ECO:0000313" key="1">
    <source>
        <dbReference type="EMBL" id="SFJ92907.1"/>
    </source>
</evidence>
<dbReference type="Proteomes" id="UP000198841">
    <property type="component" value="Unassembled WGS sequence"/>
</dbReference>
<organism evidence="1 2">
    <name type="scientific">Candidatus Pantoea symbiotica</name>
    <dbReference type="NCBI Taxonomy" id="1884370"/>
    <lineage>
        <taxon>Bacteria</taxon>
        <taxon>Pseudomonadati</taxon>
        <taxon>Pseudomonadota</taxon>
        <taxon>Gammaproteobacteria</taxon>
        <taxon>Enterobacterales</taxon>
        <taxon>Erwiniaceae</taxon>
        <taxon>Pantoea</taxon>
    </lineage>
</organism>
<gene>
    <name evidence="1" type="ORF">SAMN05518863_103353</name>
</gene>
<comment type="caution">
    <text evidence="1">The sequence shown here is derived from an EMBL/GenBank/DDBJ whole genome shotgun (WGS) entry which is preliminary data.</text>
</comment>
<name>A0A1I3VFD0_9GAMM</name>